<reference evidence="1" key="1">
    <citation type="submission" date="2018-06" db="EMBL/GenBank/DDBJ databases">
        <authorList>
            <person name="Zhirakovskaya E."/>
        </authorList>
    </citation>
    <scope>NUCLEOTIDE SEQUENCE</scope>
</reference>
<protein>
    <submittedName>
        <fullName evidence="1">Uncharacterized protein</fullName>
    </submittedName>
</protein>
<organism evidence="1">
    <name type="scientific">hydrothermal vent metagenome</name>
    <dbReference type="NCBI Taxonomy" id="652676"/>
    <lineage>
        <taxon>unclassified sequences</taxon>
        <taxon>metagenomes</taxon>
        <taxon>ecological metagenomes</taxon>
    </lineage>
</organism>
<sequence length="183" mass="20108">MPNSWVWARPFVATLIILTITACSRAETSHEDIAKKIVKNTLGSAATGKITVTPDGISVPLKSGSVDMKVTPKSDTAENTDKKSFFPPKAQEISRINGIRNGAIYNIRVIANVEETGRMFMSHLKKNGYKKINSYLLDGMFSGNWIKKTTQTKVRIYAYPKEAETRVALAVSKIAKVGEKGAM</sequence>
<gene>
    <name evidence="1" type="ORF">MNBD_NITROSPINAE01-578</name>
</gene>
<dbReference type="AlphaFoldDB" id="A0A3B1BFP4"/>
<name>A0A3B1BFP4_9ZZZZ</name>
<dbReference type="EMBL" id="UOGC01000001">
    <property type="protein sequence ID" value="VAX14932.1"/>
    <property type="molecule type" value="Genomic_DNA"/>
</dbReference>
<evidence type="ECO:0000313" key="1">
    <source>
        <dbReference type="EMBL" id="VAX14932.1"/>
    </source>
</evidence>
<accession>A0A3B1BFP4</accession>
<proteinExistence type="predicted"/>